<keyword evidence="2" id="KW-0802">TPR repeat</keyword>
<dbReference type="InterPro" id="IPR011990">
    <property type="entry name" value="TPR-like_helical_dom_sf"/>
</dbReference>
<feature type="compositionally biased region" description="Low complexity" evidence="3">
    <location>
        <begin position="11"/>
        <end position="25"/>
    </location>
</feature>
<proteinExistence type="predicted"/>
<feature type="region of interest" description="Disordered" evidence="3">
    <location>
        <begin position="657"/>
        <end position="717"/>
    </location>
</feature>
<feature type="compositionally biased region" description="Basic and acidic residues" evidence="3">
    <location>
        <begin position="687"/>
        <end position="707"/>
    </location>
</feature>
<keyword evidence="5" id="KW-1185">Reference proteome</keyword>
<dbReference type="EMBL" id="BQKY01000013">
    <property type="protein sequence ID" value="GJN93117.1"/>
    <property type="molecule type" value="Genomic_DNA"/>
</dbReference>
<sequence length="944" mass="104062">MPPRRKPVKAPPAAHAATAAHSAGPWRSPVPESHNRYLAQPDAEAFTRVLGLYEDKKFQEGLALVDQILAKRPDHGESLCMRGIFLNSLDRKEEGYASVKRGTKNDPGSHIVWHVYALCLRADKRFEEALDCYKKATEIERDSLNLLNDMAPLAIQLRRYDDYVAVRLSILRTQPRIRRNWLNLAVAQFLARQYPAATRTLVYYEEMLREVPDGDVELGEVLLFHAQVLEEAGELERCLDFLGEKSAQIPDRTAYSVQRARLLLKLGRTESALWAWEVLLGENPESTEYIRAMVQSKGGSCDAKDADSRLHAVSILDTLAAQYPRSLSIRRLALSLLPASAPQFRARAQAYILDALSRGVPSVFADVKALYAEADGEGDEKARIVGEVVEEFRRSLEEKGAVVTEDVGDDDTVESPSTYLWTLYFLASHYSHLSQPSAALSTLSLALSHTPSLPELHTLRARILKRAGDSAAAAHAMEDARRLDGQDRFLNSKAAKYRIRNGECNEAEKVVGLFTRLTMAGNVLRMQKDAPSPFEDLVEMQCLWFIHEEGDAYAAKEDWGRALRRYHQMLDIFEDIEHDQYDFHSYCMRKQTVKAYIELLRFEDKLHRHPRFAAAAKSAISIYCRIHDNPSAFSPSAPTPAADAELAVANGASAAVESEAAANGDEGTEAEKAQSRKDKKKAKEKAKKAEKQAAGADGKKDDKKDAEEAPANNLYKDTDPLGVAQLADAIKNPLAQAQKFLEHLVKVRADDVQTWALAADVHLRRGKPLQAVQALRTAYALSPSCPLLPPVLVRLHASLSSATAPAAALALAKEGVATLLGGESVSPAQFVDEQLQRHGARSAEWILQSAEAKRLLGDAEGAKALVGQLTREEVVKPSLKHLERGQSFLRTLSASPAELDAFRAAAASLFPLARAFKTSDELAALDAKLAMEEGAEPVEGREEA</sequence>
<evidence type="ECO:0000256" key="3">
    <source>
        <dbReference type="SAM" id="MobiDB-lite"/>
    </source>
</evidence>
<reference evidence="4 5" key="1">
    <citation type="submission" date="2021-12" db="EMBL/GenBank/DDBJ databases">
        <title>High titer production of polyol ester of fatty acids by Rhodotorula paludigena BS15 towards product separation-free biomass refinery.</title>
        <authorList>
            <person name="Mano J."/>
            <person name="Ono H."/>
            <person name="Tanaka T."/>
            <person name="Naito K."/>
            <person name="Sushida H."/>
            <person name="Ike M."/>
            <person name="Tokuyasu K."/>
            <person name="Kitaoka M."/>
        </authorList>
    </citation>
    <scope>NUCLEOTIDE SEQUENCE [LARGE SCALE GENOMIC DNA]</scope>
    <source>
        <strain evidence="4 5">BS15</strain>
    </source>
</reference>
<gene>
    <name evidence="4" type="ORF">Rhopal_006162-T1</name>
</gene>
<dbReference type="Gene3D" id="1.25.40.1040">
    <property type="match status" value="1"/>
</dbReference>
<name>A0AAV5GUT7_9BASI</name>
<keyword evidence="1" id="KW-0677">Repeat</keyword>
<feature type="compositionally biased region" description="Basic residues" evidence="3">
    <location>
        <begin position="677"/>
        <end position="686"/>
    </location>
</feature>
<dbReference type="Gene3D" id="1.25.40.1010">
    <property type="match status" value="1"/>
</dbReference>
<dbReference type="Proteomes" id="UP001342314">
    <property type="component" value="Unassembled WGS sequence"/>
</dbReference>
<dbReference type="InterPro" id="IPR019734">
    <property type="entry name" value="TPR_rpt"/>
</dbReference>
<dbReference type="GO" id="GO:0031415">
    <property type="term" value="C:NatA complex"/>
    <property type="evidence" value="ECO:0007669"/>
    <property type="project" value="TreeGrafter"/>
</dbReference>
<evidence type="ECO:0000313" key="4">
    <source>
        <dbReference type="EMBL" id="GJN93117.1"/>
    </source>
</evidence>
<dbReference type="SUPFAM" id="SSF48452">
    <property type="entry name" value="TPR-like"/>
    <property type="match status" value="2"/>
</dbReference>
<dbReference type="PANTHER" id="PTHR22767">
    <property type="entry name" value="N-TERMINAL ACETYLTRANSFERASE-RELATED"/>
    <property type="match status" value="1"/>
</dbReference>
<dbReference type="SMART" id="SM00028">
    <property type="entry name" value="TPR"/>
    <property type="match status" value="5"/>
</dbReference>
<dbReference type="PANTHER" id="PTHR22767:SF2">
    <property type="entry name" value="N(ALPHA)-ACETYLTRANSFERASE 15_16, ISOFORM A"/>
    <property type="match status" value="1"/>
</dbReference>
<evidence type="ECO:0000313" key="5">
    <source>
        <dbReference type="Proteomes" id="UP001342314"/>
    </source>
</evidence>
<organism evidence="4 5">
    <name type="scientific">Rhodotorula paludigena</name>
    <dbReference type="NCBI Taxonomy" id="86838"/>
    <lineage>
        <taxon>Eukaryota</taxon>
        <taxon>Fungi</taxon>
        <taxon>Dikarya</taxon>
        <taxon>Basidiomycota</taxon>
        <taxon>Pucciniomycotina</taxon>
        <taxon>Microbotryomycetes</taxon>
        <taxon>Sporidiobolales</taxon>
        <taxon>Sporidiobolaceae</taxon>
        <taxon>Rhodotorula</taxon>
    </lineage>
</organism>
<feature type="region of interest" description="Disordered" evidence="3">
    <location>
        <begin position="1"/>
        <end position="34"/>
    </location>
</feature>
<dbReference type="InterPro" id="IPR021183">
    <property type="entry name" value="NatA_aux_su"/>
</dbReference>
<dbReference type="PIRSF" id="PIRSF000422">
    <property type="entry name" value="N-terminal-AcTrfase-A_aux_su"/>
    <property type="match status" value="1"/>
</dbReference>
<comment type="caution">
    <text evidence="4">The sequence shown here is derived from an EMBL/GenBank/DDBJ whole genome shotgun (WGS) entry which is preliminary data.</text>
</comment>
<accession>A0AAV5GUT7</accession>
<dbReference type="Pfam" id="PF13181">
    <property type="entry name" value="TPR_8"/>
    <property type="match status" value="1"/>
</dbReference>
<dbReference type="AlphaFoldDB" id="A0AAV5GUT7"/>
<evidence type="ECO:0000256" key="1">
    <source>
        <dbReference type="ARBA" id="ARBA00022737"/>
    </source>
</evidence>
<protein>
    <submittedName>
        <fullName evidence="4">Uncharacterized protein</fullName>
    </submittedName>
</protein>
<evidence type="ECO:0000256" key="2">
    <source>
        <dbReference type="ARBA" id="ARBA00022803"/>
    </source>
</evidence>
<dbReference type="Pfam" id="PF12569">
    <property type="entry name" value="NatA_aux_su"/>
    <property type="match status" value="1"/>
</dbReference>